<dbReference type="SUPFAM" id="SSF56300">
    <property type="entry name" value="Metallo-dependent phosphatases"/>
    <property type="match status" value="1"/>
</dbReference>
<proteinExistence type="predicted"/>
<keyword evidence="4" id="KW-1185">Reference proteome</keyword>
<evidence type="ECO:0000313" key="3">
    <source>
        <dbReference type="EMBL" id="MEJ2864269.1"/>
    </source>
</evidence>
<evidence type="ECO:0000313" key="4">
    <source>
        <dbReference type="Proteomes" id="UP001369736"/>
    </source>
</evidence>
<feature type="domain" description="Calcineurin-like phosphoesterase" evidence="2">
    <location>
        <begin position="101"/>
        <end position="271"/>
    </location>
</feature>
<name>A0ABU8MBJ4_9PSEU</name>
<dbReference type="EMBL" id="JBBEGM010000011">
    <property type="protein sequence ID" value="MEJ2864269.1"/>
    <property type="molecule type" value="Genomic_DNA"/>
</dbReference>
<feature type="transmembrane region" description="Helical" evidence="1">
    <location>
        <begin position="406"/>
        <end position="427"/>
    </location>
</feature>
<dbReference type="Proteomes" id="UP001369736">
    <property type="component" value="Unassembled WGS sequence"/>
</dbReference>
<feature type="transmembrane region" description="Helical" evidence="1">
    <location>
        <begin position="433"/>
        <end position="457"/>
    </location>
</feature>
<gene>
    <name evidence="3" type="ORF">WCD58_24140</name>
</gene>
<dbReference type="PANTHER" id="PTHR34211:SF3">
    <property type="entry name" value="CALCINEURIN-LIKE METALLO-PHOSPHOESTERASE SUPERFAMILY PROTEIN"/>
    <property type="match status" value="1"/>
</dbReference>
<feature type="transmembrane region" description="Helical" evidence="1">
    <location>
        <begin position="20"/>
        <end position="37"/>
    </location>
</feature>
<dbReference type="InterPro" id="IPR029052">
    <property type="entry name" value="Metallo-depent_PP-like"/>
</dbReference>
<dbReference type="PANTHER" id="PTHR34211">
    <property type="entry name" value="CALCINEURIN-LIKE METALLO-PHOSPHOESTERASE SUPERFAMILY PROTEIN"/>
    <property type="match status" value="1"/>
</dbReference>
<keyword evidence="1" id="KW-0472">Membrane</keyword>
<accession>A0ABU8MBJ4</accession>
<dbReference type="Gene3D" id="3.60.21.10">
    <property type="match status" value="1"/>
</dbReference>
<keyword evidence="1" id="KW-0812">Transmembrane</keyword>
<keyword evidence="1" id="KW-1133">Transmembrane helix</keyword>
<evidence type="ECO:0000256" key="1">
    <source>
        <dbReference type="SAM" id="Phobius"/>
    </source>
</evidence>
<dbReference type="RefSeq" id="WP_337705634.1">
    <property type="nucleotide sequence ID" value="NZ_JBBEGM010000011.1"/>
</dbReference>
<dbReference type="Pfam" id="PF00149">
    <property type="entry name" value="Metallophos"/>
    <property type="match status" value="1"/>
</dbReference>
<protein>
    <submittedName>
        <fullName evidence="3">Metallophosphoesterase</fullName>
    </submittedName>
</protein>
<comment type="caution">
    <text evidence="3">The sequence shown here is derived from an EMBL/GenBank/DDBJ whole genome shotgun (WGS) entry which is preliminary data.</text>
</comment>
<feature type="transmembrane region" description="Helical" evidence="1">
    <location>
        <begin position="354"/>
        <end position="371"/>
    </location>
</feature>
<feature type="transmembrane region" description="Helical" evidence="1">
    <location>
        <begin position="377"/>
        <end position="394"/>
    </location>
</feature>
<organism evidence="3 4">
    <name type="scientific">Actinomycetospora flava</name>
    <dbReference type="NCBI Taxonomy" id="3129232"/>
    <lineage>
        <taxon>Bacteria</taxon>
        <taxon>Bacillati</taxon>
        <taxon>Actinomycetota</taxon>
        <taxon>Actinomycetes</taxon>
        <taxon>Pseudonocardiales</taxon>
        <taxon>Pseudonocardiaceae</taxon>
        <taxon>Actinomycetospora</taxon>
    </lineage>
</organism>
<dbReference type="InterPro" id="IPR004843">
    <property type="entry name" value="Calcineurin-like_PHP"/>
</dbReference>
<reference evidence="3 4" key="1">
    <citation type="submission" date="2024-03" db="EMBL/GenBank/DDBJ databases">
        <title>Actinomycetospora sp. OC33-EN07, a novel actinomycete isolated from wild orchid (Aerides multiflora).</title>
        <authorList>
            <person name="Suriyachadkun C."/>
        </authorList>
    </citation>
    <scope>NUCLEOTIDE SEQUENCE [LARGE SCALE GENOMIC DNA]</scope>
    <source>
        <strain evidence="3 4">OC33-EN07</strain>
    </source>
</reference>
<sequence>MVDGEPVRLPAVRWLSPTELIRTGVTVILGSTVAAYADKRDVMAGTTFAQDVSFHEVADDEPFWFDFLCDTGDGFPAMATVATLLGAPELTVDGATLPRGRVLLMGGDEVYPVAGTLAYEQRLESPLEEQFVADPDGVVPTVYAIPGNHDWYDGLTAFLRVFCQGRHVAGWNTDQRRSYFALGLPHGWWVLAIDIQLDTYVDATQLAWFRAVVARIPDGDRLVLLTAAPAWYGAQDGDDRSMDRLAFFLREILGDRDLPIRLVLTGDTHHYAVYSLEHPDREQVLVTAGHGGAYTSPTHFLPDELDVTTDLADPGPKRATGTHRYVRRAATFPTVRTSRAEAFRVLWRLPLRNGLLLPLLVLLPALVIVPWVLGVPAVSVIAAVAVAGGSYAFVVPQRAGRVRRIALGLALALPELAVAIAATVVAARLDAPLATVLVVLAAGLLSSLVLSTFLLIAARGANRNELFAAQSIEDHKGFLRLRVDPDGTLTLYALGVGTVPRRWRWSPGATPRWTPRTPVDVHLVDEPIVLRP</sequence>
<evidence type="ECO:0000259" key="2">
    <source>
        <dbReference type="Pfam" id="PF00149"/>
    </source>
</evidence>